<dbReference type="InterPro" id="IPR007701">
    <property type="entry name" value="Interferon-rel_develop_reg_N"/>
</dbReference>
<dbReference type="Proteomes" id="UP001608902">
    <property type="component" value="Unassembled WGS sequence"/>
</dbReference>
<dbReference type="InterPro" id="IPR006921">
    <property type="entry name" value="Interferon-rel_develop_reg_C"/>
</dbReference>
<dbReference type="Pfam" id="PF04836">
    <property type="entry name" value="IFRD_C"/>
    <property type="match status" value="1"/>
</dbReference>
<dbReference type="PANTHER" id="PTHR12354:SF1">
    <property type="entry name" value="INTERFERON-RELATED DEVELOPMENTAL REGULATOR 1"/>
    <property type="match status" value="1"/>
</dbReference>
<accession>A0ABD6EZD9</accession>
<organism evidence="3 4">
    <name type="scientific">Gnathostoma spinigerum</name>
    <dbReference type="NCBI Taxonomy" id="75299"/>
    <lineage>
        <taxon>Eukaryota</taxon>
        <taxon>Metazoa</taxon>
        <taxon>Ecdysozoa</taxon>
        <taxon>Nematoda</taxon>
        <taxon>Chromadorea</taxon>
        <taxon>Rhabditida</taxon>
        <taxon>Spirurina</taxon>
        <taxon>Gnathostomatomorpha</taxon>
        <taxon>Gnathostomatoidea</taxon>
        <taxon>Gnathostomatidae</taxon>
        <taxon>Gnathostoma</taxon>
    </lineage>
</organism>
<dbReference type="Pfam" id="PF05004">
    <property type="entry name" value="IFRD"/>
    <property type="match status" value="1"/>
</dbReference>
<feature type="domain" description="Interferon-related developmental regulator C-terminal" evidence="1">
    <location>
        <begin position="114"/>
        <end position="139"/>
    </location>
</feature>
<protein>
    <submittedName>
        <fullName evidence="3">Uncharacterized protein</fullName>
    </submittedName>
</protein>
<comment type="caution">
    <text evidence="3">The sequence shown here is derived from an EMBL/GenBank/DDBJ whole genome shotgun (WGS) entry which is preliminary data.</text>
</comment>
<proteinExistence type="predicted"/>
<dbReference type="PANTHER" id="PTHR12354">
    <property type="entry name" value="INTERFERON-RELATED DEVELOPMENTAL REGULATOR"/>
    <property type="match status" value="1"/>
</dbReference>
<dbReference type="EMBL" id="JBGFUD010022158">
    <property type="protein sequence ID" value="MFH4984850.1"/>
    <property type="molecule type" value="Genomic_DNA"/>
</dbReference>
<name>A0ABD6EZD9_9BILA</name>
<evidence type="ECO:0000259" key="2">
    <source>
        <dbReference type="Pfam" id="PF05004"/>
    </source>
</evidence>
<evidence type="ECO:0000313" key="4">
    <source>
        <dbReference type="Proteomes" id="UP001608902"/>
    </source>
</evidence>
<keyword evidence="4" id="KW-1185">Reference proteome</keyword>
<gene>
    <name evidence="3" type="ORF">AB6A40_011559</name>
</gene>
<reference evidence="3 4" key="1">
    <citation type="submission" date="2024-08" db="EMBL/GenBank/DDBJ databases">
        <title>Gnathostoma spinigerum genome.</title>
        <authorList>
            <person name="Gonzalez-Bertolin B."/>
            <person name="Monzon S."/>
            <person name="Zaballos A."/>
            <person name="Jimenez P."/>
            <person name="Dekumyoy P."/>
            <person name="Varona S."/>
            <person name="Cuesta I."/>
            <person name="Sumanam S."/>
            <person name="Adisakwattana P."/>
            <person name="Gasser R.B."/>
            <person name="Hernandez-Gonzalez A."/>
            <person name="Young N.D."/>
            <person name="Perteguer M.J."/>
        </authorList>
    </citation>
    <scope>NUCLEOTIDE SEQUENCE [LARGE SCALE GENOMIC DNA]</scope>
    <source>
        <strain evidence="3">AL3</strain>
        <tissue evidence="3">Liver</tissue>
    </source>
</reference>
<sequence length="145" mass="16266">MDMRVSAGEVVAALYEAAVSTIDETFKFPNQHHLLEILAGLATDSVKYRAKKDRKVQRSSFRQIYNAVEQQEWPSFDVKFDGEVLTGDSYGVKLLYDAVCSVLKSGTNAHLKSNILLREVFDLGPVVDRTTGRTSKLQRVGHLVY</sequence>
<evidence type="ECO:0000313" key="3">
    <source>
        <dbReference type="EMBL" id="MFH4984850.1"/>
    </source>
</evidence>
<dbReference type="InterPro" id="IPR039777">
    <property type="entry name" value="IFRD"/>
</dbReference>
<evidence type="ECO:0000259" key="1">
    <source>
        <dbReference type="Pfam" id="PF04836"/>
    </source>
</evidence>
<dbReference type="AlphaFoldDB" id="A0ABD6EZD9"/>
<feature type="domain" description="Interferon-related developmental regulator N-terminal" evidence="2">
    <location>
        <begin position="1"/>
        <end position="69"/>
    </location>
</feature>